<reference evidence="2" key="1">
    <citation type="submission" date="2020-08" db="EMBL/GenBank/DDBJ databases">
        <title>Multicomponent nature underlies the extraordinary mechanical properties of spider dragline silk.</title>
        <authorList>
            <person name="Kono N."/>
            <person name="Nakamura H."/>
            <person name="Mori M."/>
            <person name="Yoshida Y."/>
            <person name="Ohtoshi R."/>
            <person name="Malay A.D."/>
            <person name="Moran D.A.P."/>
            <person name="Tomita M."/>
            <person name="Numata K."/>
            <person name="Arakawa K."/>
        </authorList>
    </citation>
    <scope>NUCLEOTIDE SEQUENCE</scope>
</reference>
<keyword evidence="3" id="KW-1185">Reference proteome</keyword>
<gene>
    <name evidence="2" type="ORF">NPIL_416421</name>
</gene>
<sequence length="105" mass="11543">MGGQPLFLTSAITAPRELCLLRFQPGPFHPLMEPPGQYRKKTNCSQPVKTIRKGDDADTPNMVLHTDCGRIGVACFSHQEPIPPSALGELLPLPASHRHWAVRPP</sequence>
<organism evidence="2 3">
    <name type="scientific">Nephila pilipes</name>
    <name type="common">Giant wood spider</name>
    <name type="synonym">Nephila maculata</name>
    <dbReference type="NCBI Taxonomy" id="299642"/>
    <lineage>
        <taxon>Eukaryota</taxon>
        <taxon>Metazoa</taxon>
        <taxon>Ecdysozoa</taxon>
        <taxon>Arthropoda</taxon>
        <taxon>Chelicerata</taxon>
        <taxon>Arachnida</taxon>
        <taxon>Araneae</taxon>
        <taxon>Araneomorphae</taxon>
        <taxon>Entelegynae</taxon>
        <taxon>Araneoidea</taxon>
        <taxon>Nephilidae</taxon>
        <taxon>Nephila</taxon>
    </lineage>
</organism>
<dbReference type="AlphaFoldDB" id="A0A8X6IVX3"/>
<evidence type="ECO:0000313" key="2">
    <source>
        <dbReference type="EMBL" id="GFS61545.1"/>
    </source>
</evidence>
<evidence type="ECO:0000256" key="1">
    <source>
        <dbReference type="SAM" id="MobiDB-lite"/>
    </source>
</evidence>
<feature type="region of interest" description="Disordered" evidence="1">
    <location>
        <begin position="31"/>
        <end position="58"/>
    </location>
</feature>
<accession>A0A8X6IVX3</accession>
<evidence type="ECO:0000313" key="3">
    <source>
        <dbReference type="Proteomes" id="UP000887013"/>
    </source>
</evidence>
<dbReference type="EMBL" id="BMAW01047559">
    <property type="protein sequence ID" value="GFS61545.1"/>
    <property type="molecule type" value="Genomic_DNA"/>
</dbReference>
<name>A0A8X6IVX3_NEPPI</name>
<comment type="caution">
    <text evidence="2">The sequence shown here is derived from an EMBL/GenBank/DDBJ whole genome shotgun (WGS) entry which is preliminary data.</text>
</comment>
<protein>
    <submittedName>
        <fullName evidence="2">Uncharacterized protein</fullName>
    </submittedName>
</protein>
<proteinExistence type="predicted"/>
<dbReference type="Proteomes" id="UP000887013">
    <property type="component" value="Unassembled WGS sequence"/>
</dbReference>